<keyword evidence="3" id="KW-1185">Reference proteome</keyword>
<sequence length="386" mass="42998">MSKHAVLSASGAHRWLECTPSARLEENFEDRPSESAKEGTLAHAIAEAKVRNMLIDPLPKRSFNKILKDFTNNSMYQKEMDALTDEYAEYIRGIVLSYAQKPYIAVEVKLNLSAHIPEGFGTADCIIISGNDLHIVDLKYGKNVAVSAEDNPQLKLYALGAVGEYELFYNIQTVHMHIFQPRNKDGGGTFTTSVQELKAWGESIRPTIEMAYIGAGEQKEGSWCGFCKAKPICQKHAEKCRELAKLDFKKPELLSHEEIGQILQTAKDVASWAKALEEYALSEVLKGNDISGWKAVEGRKTRAWTDMDTAFKKLTDSGISEEILWIKSPLTLAQVEKEIGKKEFSALVGDMVTTSTGKPTLVPDSDKRESIKLKAADEFKEESTNE</sequence>
<dbReference type="AlphaFoldDB" id="A0A385Q362"/>
<evidence type="ECO:0000256" key="1">
    <source>
        <dbReference type="ARBA" id="ARBA00022801"/>
    </source>
</evidence>
<dbReference type="Pfam" id="PF10926">
    <property type="entry name" value="DUF2800"/>
    <property type="match status" value="1"/>
</dbReference>
<dbReference type="Gene3D" id="3.90.320.10">
    <property type="match status" value="1"/>
</dbReference>
<proteinExistence type="predicted"/>
<dbReference type="InterPro" id="IPR021229">
    <property type="entry name" value="DUF2800"/>
</dbReference>
<reference evidence="2 3" key="1">
    <citation type="submission" date="2018-09" db="EMBL/GenBank/DDBJ databases">
        <title>Genome sequencing of Lachnoanaerobaculum umeaense DSM 23576.</title>
        <authorList>
            <person name="Kook J.-K."/>
            <person name="Park S.-N."/>
            <person name="Lim Y.K."/>
        </authorList>
    </citation>
    <scope>NUCLEOTIDE SEQUENCE [LARGE SCALE GENOMIC DNA]</scope>
    <source>
        <strain evidence="3">DSM 23576 \ CCUG 58757</strain>
    </source>
</reference>
<dbReference type="InterPro" id="IPR011604">
    <property type="entry name" value="PDDEXK-like_dom_sf"/>
</dbReference>
<accession>A0A385Q362</accession>
<evidence type="ECO:0000313" key="3">
    <source>
        <dbReference type="Proteomes" id="UP000265562"/>
    </source>
</evidence>
<evidence type="ECO:0000313" key="2">
    <source>
        <dbReference type="EMBL" id="AYB00085.1"/>
    </source>
</evidence>
<dbReference type="Proteomes" id="UP000265562">
    <property type="component" value="Chromosome"/>
</dbReference>
<dbReference type="GO" id="GO:0016787">
    <property type="term" value="F:hydrolase activity"/>
    <property type="evidence" value="ECO:0007669"/>
    <property type="project" value="UniProtKB-KW"/>
</dbReference>
<name>A0A385Q362_9FIRM</name>
<gene>
    <name evidence="2" type="ORF">D4A81_09055</name>
</gene>
<organism evidence="2 3">
    <name type="scientific">Lachnoanaerobaculum umeaense</name>
    <dbReference type="NCBI Taxonomy" id="617123"/>
    <lineage>
        <taxon>Bacteria</taxon>
        <taxon>Bacillati</taxon>
        <taxon>Bacillota</taxon>
        <taxon>Clostridia</taxon>
        <taxon>Lachnospirales</taxon>
        <taxon>Lachnospiraceae</taxon>
        <taxon>Lachnoanaerobaculum</taxon>
    </lineage>
</organism>
<keyword evidence="1" id="KW-0378">Hydrolase</keyword>
<dbReference type="RefSeq" id="WP_111524577.1">
    <property type="nucleotide sequence ID" value="NZ_CP032364.1"/>
</dbReference>
<protein>
    <submittedName>
        <fullName evidence="2">DUF2800 domain-containing protein</fullName>
    </submittedName>
</protein>
<dbReference type="EMBL" id="CP032364">
    <property type="protein sequence ID" value="AYB00085.1"/>
    <property type="molecule type" value="Genomic_DNA"/>
</dbReference>
<dbReference type="OrthoDB" id="9766061at2"/>
<dbReference type="KEGG" id="lua:D4A81_09055"/>